<evidence type="ECO:0000313" key="10">
    <source>
        <dbReference type="EMBL" id="SEE17410.1"/>
    </source>
</evidence>
<keyword evidence="7 8" id="KW-0472">Membrane</keyword>
<dbReference type="GO" id="GO:0012505">
    <property type="term" value="C:endomembrane system"/>
    <property type="evidence" value="ECO:0007669"/>
    <property type="project" value="UniProtKB-SubCell"/>
</dbReference>
<dbReference type="InterPro" id="IPR011541">
    <property type="entry name" value="Ni/Co_transpt_high_affinity"/>
</dbReference>
<feature type="transmembrane region" description="Helical" evidence="8">
    <location>
        <begin position="71"/>
        <end position="89"/>
    </location>
</feature>
<feature type="transmembrane region" description="Helical" evidence="8">
    <location>
        <begin position="350"/>
        <end position="370"/>
    </location>
</feature>
<dbReference type="InterPro" id="IPR004688">
    <property type="entry name" value="Ni/Co_transpt"/>
</dbReference>
<feature type="transmembrane region" description="Helical" evidence="8">
    <location>
        <begin position="162"/>
        <end position="187"/>
    </location>
</feature>
<evidence type="ECO:0000256" key="1">
    <source>
        <dbReference type="ARBA" id="ARBA00004127"/>
    </source>
</evidence>
<evidence type="ECO:0000256" key="2">
    <source>
        <dbReference type="ARBA" id="ARBA00010892"/>
    </source>
</evidence>
<dbReference type="GeneID" id="95516166"/>
<reference evidence="10 11" key="1">
    <citation type="submission" date="2016-10" db="EMBL/GenBank/DDBJ databases">
        <authorList>
            <person name="de Groot N.N."/>
        </authorList>
    </citation>
    <scope>NUCLEOTIDE SEQUENCE [LARGE SCALE GENOMIC DNA]</scope>
    <source>
        <strain evidence="10 11">DSM 40306</strain>
    </source>
</reference>
<evidence type="ECO:0000256" key="8">
    <source>
        <dbReference type="RuleBase" id="RU362101"/>
    </source>
</evidence>
<evidence type="ECO:0000256" key="7">
    <source>
        <dbReference type="ARBA" id="ARBA00023136"/>
    </source>
</evidence>
<evidence type="ECO:0000256" key="4">
    <source>
        <dbReference type="ARBA" id="ARBA00022596"/>
    </source>
</evidence>
<dbReference type="Pfam" id="PF03824">
    <property type="entry name" value="NicO"/>
    <property type="match status" value="1"/>
</dbReference>
<gene>
    <name evidence="10" type="ORF">SAMN04490357_7167</name>
</gene>
<organism evidence="10 11">
    <name type="scientific">Streptomyces misionensis</name>
    <dbReference type="NCBI Taxonomy" id="67331"/>
    <lineage>
        <taxon>Bacteria</taxon>
        <taxon>Bacillati</taxon>
        <taxon>Actinomycetota</taxon>
        <taxon>Actinomycetes</taxon>
        <taxon>Kitasatosporales</taxon>
        <taxon>Streptomycetaceae</taxon>
        <taxon>Streptomyces</taxon>
    </lineage>
</organism>
<sequence length="389" mass="41634">MTAAPGSAPPLPAQADAKPSAWQRVRGSMTRQEWIRVGSMAAFVLALHVIGWGTLVGIIAPQHFSVGTTAAGKPAAFGIGIGVTAYTLGMRHAFDADHIAAIDNTTRKLMGSGQRPLSVGFWFSLGHSSIVFGLALLLSLGMKALAGPVRDDDSHLHQVTSLIGTTVSGAFLYLIAVINLVILAGIWKVFRRMRTGHYDEAALEAQLDNRGFMNRLLGRVTGSISKPWQMYPLGLLFGLGFDTATEIALLVLAGSGAASGLPWYAILTLPVLFAAGMALLDTIDGSFMNFAYGWAFSKPVRKVYYNLTITGLSVAVALIIGSVELLGLLADKLDLHGFFWDWISGLDLNTVGFVIVGLFFVTWALALLVWKAGRIEEKWSAGLAERSAD</sequence>
<dbReference type="GO" id="GO:0015099">
    <property type="term" value="F:nickel cation transmembrane transporter activity"/>
    <property type="evidence" value="ECO:0007669"/>
    <property type="project" value="UniProtKB-UniRule"/>
</dbReference>
<keyword evidence="6 8" id="KW-1133">Transmembrane helix</keyword>
<feature type="transmembrane region" description="Helical" evidence="8">
    <location>
        <begin position="117"/>
        <end position="142"/>
    </location>
</feature>
<feature type="transmembrane region" description="Helical" evidence="8">
    <location>
        <begin position="304"/>
        <end position="330"/>
    </location>
</feature>
<dbReference type="PANTHER" id="PTHR31611">
    <property type="entry name" value="HIGH-AFFINITY NICKEL TRANSPORT PROTEIN NIC1"/>
    <property type="match status" value="1"/>
</dbReference>
<proteinExistence type="inferred from homology"/>
<accession>A0A1H5GP83</accession>
<feature type="transmembrane region" description="Helical" evidence="8">
    <location>
        <begin position="34"/>
        <end position="59"/>
    </location>
</feature>
<dbReference type="RefSeq" id="WP_070023376.1">
    <property type="nucleotide sequence ID" value="NZ_FNTD01000004.1"/>
</dbReference>
<dbReference type="STRING" id="67331.SAMN04490357_7167"/>
<evidence type="ECO:0000256" key="5">
    <source>
        <dbReference type="ARBA" id="ARBA00022692"/>
    </source>
</evidence>
<dbReference type="Proteomes" id="UP000182375">
    <property type="component" value="Unassembled WGS sequence"/>
</dbReference>
<keyword evidence="4" id="KW-0533">Nickel</keyword>
<keyword evidence="5 8" id="KW-0812">Transmembrane</keyword>
<evidence type="ECO:0000313" key="11">
    <source>
        <dbReference type="Proteomes" id="UP000182375"/>
    </source>
</evidence>
<evidence type="ECO:0000256" key="9">
    <source>
        <dbReference type="SAM" id="MobiDB-lite"/>
    </source>
</evidence>
<comment type="similarity">
    <text evidence="2 8">Belongs to the NiCoT transporter (TC 2.A.52) family.</text>
</comment>
<dbReference type="NCBIfam" id="TIGR00802">
    <property type="entry name" value="nico"/>
    <property type="match status" value="1"/>
</dbReference>
<feature type="transmembrane region" description="Helical" evidence="8">
    <location>
        <begin position="233"/>
        <end position="255"/>
    </location>
</feature>
<dbReference type="EMBL" id="FNTD01000004">
    <property type="protein sequence ID" value="SEE17410.1"/>
    <property type="molecule type" value="Genomic_DNA"/>
</dbReference>
<evidence type="ECO:0000256" key="3">
    <source>
        <dbReference type="ARBA" id="ARBA00022448"/>
    </source>
</evidence>
<feature type="transmembrane region" description="Helical" evidence="8">
    <location>
        <begin position="261"/>
        <end position="283"/>
    </location>
</feature>
<feature type="region of interest" description="Disordered" evidence="9">
    <location>
        <begin position="1"/>
        <end position="22"/>
    </location>
</feature>
<keyword evidence="3 8" id="KW-0813">Transport</keyword>
<name>A0A1H5GP83_9ACTN</name>
<comment type="subcellular location">
    <subcellularLocation>
        <location evidence="8">Cell membrane</location>
        <topology evidence="8">Multi-pass membrane protein</topology>
    </subcellularLocation>
    <subcellularLocation>
        <location evidence="1">Endomembrane system</location>
        <topology evidence="1">Multi-pass membrane protein</topology>
    </subcellularLocation>
</comment>
<protein>
    <recommendedName>
        <fullName evidence="8">Nickel/cobalt efflux system</fullName>
    </recommendedName>
</protein>
<dbReference type="AlphaFoldDB" id="A0A1H5GP83"/>
<dbReference type="GO" id="GO:0005886">
    <property type="term" value="C:plasma membrane"/>
    <property type="evidence" value="ECO:0007669"/>
    <property type="project" value="UniProtKB-SubCell"/>
</dbReference>
<evidence type="ECO:0000256" key="6">
    <source>
        <dbReference type="ARBA" id="ARBA00022989"/>
    </source>
</evidence>
<dbReference type="PANTHER" id="PTHR31611:SF0">
    <property type="entry name" value="HIGH-AFFINITY NICKEL TRANSPORT PROTEIN NIC1"/>
    <property type="match status" value="1"/>
</dbReference>